<dbReference type="RefSeq" id="WP_188862647.1">
    <property type="nucleotide sequence ID" value="NZ_BMLT01000015.1"/>
</dbReference>
<dbReference type="Pfam" id="PF09722">
    <property type="entry name" value="Xre_MbcA_ParS_C"/>
    <property type="match status" value="1"/>
</dbReference>
<sequence length="66" mass="7394">MVRDEARQRLLEAAIGYFGNQQEAEAWMDSPHLGLEGMTPSEMLEKAPSIEQLGELIHQLEQGDTP</sequence>
<accession>A0A918DX81</accession>
<evidence type="ECO:0000313" key="2">
    <source>
        <dbReference type="EMBL" id="GGO88004.1"/>
    </source>
</evidence>
<evidence type="ECO:0000259" key="1">
    <source>
        <dbReference type="Pfam" id="PF09722"/>
    </source>
</evidence>
<feature type="domain" description="Antitoxin Xre/MbcA/ParS-like toxin-binding" evidence="1">
    <location>
        <begin position="16"/>
        <end position="63"/>
    </location>
</feature>
<protein>
    <recommendedName>
        <fullName evidence="1">Antitoxin Xre/MbcA/ParS-like toxin-binding domain-containing protein</fullName>
    </recommendedName>
</protein>
<organism evidence="2 3">
    <name type="scientific">Marinobacterium nitratireducens</name>
    <dbReference type="NCBI Taxonomy" id="518897"/>
    <lineage>
        <taxon>Bacteria</taxon>
        <taxon>Pseudomonadati</taxon>
        <taxon>Pseudomonadota</taxon>
        <taxon>Gammaproteobacteria</taxon>
        <taxon>Oceanospirillales</taxon>
        <taxon>Oceanospirillaceae</taxon>
        <taxon>Marinobacterium</taxon>
    </lineage>
</organism>
<name>A0A918DX81_9GAMM</name>
<reference evidence="2 3" key="1">
    <citation type="journal article" date="2014" name="Int. J. Syst. Evol. Microbiol.">
        <title>Complete genome sequence of Corynebacterium casei LMG S-19264T (=DSM 44701T), isolated from a smear-ripened cheese.</title>
        <authorList>
            <consortium name="US DOE Joint Genome Institute (JGI-PGF)"/>
            <person name="Walter F."/>
            <person name="Albersmeier A."/>
            <person name="Kalinowski J."/>
            <person name="Ruckert C."/>
        </authorList>
    </citation>
    <scope>NUCLEOTIDE SEQUENCE [LARGE SCALE GENOMIC DNA]</scope>
    <source>
        <strain evidence="2 3">CGMCC 1.7286</strain>
    </source>
</reference>
<dbReference type="AlphaFoldDB" id="A0A918DX81"/>
<gene>
    <name evidence="2" type="ORF">GCM10011348_42470</name>
</gene>
<dbReference type="EMBL" id="BMLT01000015">
    <property type="protein sequence ID" value="GGO88004.1"/>
    <property type="molecule type" value="Genomic_DNA"/>
</dbReference>
<dbReference type="Proteomes" id="UP000599578">
    <property type="component" value="Unassembled WGS sequence"/>
</dbReference>
<dbReference type="InterPro" id="IPR024467">
    <property type="entry name" value="Xre/MbcA/ParS-like_toxin-bd"/>
</dbReference>
<keyword evidence="3" id="KW-1185">Reference proteome</keyword>
<comment type="caution">
    <text evidence="2">The sequence shown here is derived from an EMBL/GenBank/DDBJ whole genome shotgun (WGS) entry which is preliminary data.</text>
</comment>
<proteinExistence type="predicted"/>
<evidence type="ECO:0000313" key="3">
    <source>
        <dbReference type="Proteomes" id="UP000599578"/>
    </source>
</evidence>